<dbReference type="AlphaFoldDB" id="A0A381RUS4"/>
<dbReference type="SUPFAM" id="SSF48452">
    <property type="entry name" value="TPR-like"/>
    <property type="match status" value="2"/>
</dbReference>
<gene>
    <name evidence="1" type="ORF">METZ01_LOCUS47735</name>
</gene>
<accession>A0A381RUS4</accession>
<organism evidence="1">
    <name type="scientific">marine metagenome</name>
    <dbReference type="NCBI Taxonomy" id="408172"/>
    <lineage>
        <taxon>unclassified sequences</taxon>
        <taxon>metagenomes</taxon>
        <taxon>ecological metagenomes</taxon>
    </lineage>
</organism>
<dbReference type="Gene3D" id="1.25.40.10">
    <property type="entry name" value="Tetratricopeptide repeat domain"/>
    <property type="match status" value="5"/>
</dbReference>
<dbReference type="InterPro" id="IPR019734">
    <property type="entry name" value="TPR_rpt"/>
</dbReference>
<proteinExistence type="predicted"/>
<protein>
    <recommendedName>
        <fullName evidence="2">Outer membrane lipoprotein BamD-like domain-containing protein</fullName>
    </recommendedName>
</protein>
<name>A0A381RUS4_9ZZZZ</name>
<dbReference type="Pfam" id="PF13174">
    <property type="entry name" value="TPR_6"/>
    <property type="match status" value="1"/>
</dbReference>
<dbReference type="Pfam" id="PF13432">
    <property type="entry name" value="TPR_16"/>
    <property type="match status" value="1"/>
</dbReference>
<evidence type="ECO:0000313" key="1">
    <source>
        <dbReference type="EMBL" id="SUZ94881.1"/>
    </source>
</evidence>
<reference evidence="1" key="1">
    <citation type="submission" date="2018-05" db="EMBL/GenBank/DDBJ databases">
        <authorList>
            <person name="Lanie J.A."/>
            <person name="Ng W.-L."/>
            <person name="Kazmierczak K.M."/>
            <person name="Andrzejewski T.M."/>
            <person name="Davidsen T.M."/>
            <person name="Wayne K.J."/>
            <person name="Tettelin H."/>
            <person name="Glass J.I."/>
            <person name="Rusch D."/>
            <person name="Podicherti R."/>
            <person name="Tsui H.-C.T."/>
            <person name="Winkler M.E."/>
        </authorList>
    </citation>
    <scope>NUCLEOTIDE SEQUENCE</scope>
</reference>
<evidence type="ECO:0008006" key="2">
    <source>
        <dbReference type="Google" id="ProtNLM"/>
    </source>
</evidence>
<dbReference type="EMBL" id="UINC01002275">
    <property type="protein sequence ID" value="SUZ94881.1"/>
    <property type="molecule type" value="Genomic_DNA"/>
</dbReference>
<sequence>MEAKFRPGHILFLTFFLFITSCAYFNTLYNAQQYFDEAEKIRLEKEGKAIPLSAMDKYGKTVQKCEKSLLAYPDSRWKIDAYLLMAKATYYRNDYELALEHLKRVAAEGEKHQVQEANYWQALCKWKKGSSQAAVTELTRLLEIADNDIKARCHLSLSDIALEESRTEEALDHLERGAKITRDRAQRGVIYGQLAEMAFQRENYDIASAAYSQVITNSLAKEKVEHAHLQILKILRLKNNYRSASRKIKAMLTDDKFKNIAGNLELELVQLYKNQGEIDEAINRLETIVNDRQRTLISAEAYFLLGQIYTSDKWLPSKAKEYFEQVGKESARSIYKPSAVSKSKAVEIYLNSLESLEQYASLTEIDTTQAMVKDTTDTTQYTNKSKLPEKSKPELLYQLGDLEAFTFDRSDQGIEFFNQIVADHPESPLHSKTLFTLSLIYADRGDTLKANQTIDSLVHLYPNSEFASHLQFGTEVAEKPEETLYRNAEKQWEHNPDSARHSFRTIIHSFAQSDLSVSAAYYLGYQYDQSAEIDSAVKYYSWIQENHPNSEHAVPAKERLAALQMALAEIAPDTTAVDPVGQIEN</sequence>
<dbReference type="SMART" id="SM00028">
    <property type="entry name" value="TPR"/>
    <property type="match status" value="4"/>
</dbReference>
<dbReference type="InterPro" id="IPR011990">
    <property type="entry name" value="TPR-like_helical_dom_sf"/>
</dbReference>
<dbReference type="PROSITE" id="PS51257">
    <property type="entry name" value="PROKAR_LIPOPROTEIN"/>
    <property type="match status" value="1"/>
</dbReference>